<comment type="cofactor">
    <cofactor evidence="4 5">
        <name>NAD(+)</name>
        <dbReference type="ChEBI" id="CHEBI:57540"/>
    </cofactor>
    <text evidence="4 5">Binds 1 NAD(+) per subunit.</text>
</comment>
<dbReference type="SUPFAM" id="SSF52283">
    <property type="entry name" value="Formate/glycerate dehydrogenase catalytic domain-like"/>
    <property type="match status" value="1"/>
</dbReference>
<reference evidence="8 9" key="1">
    <citation type="journal article" date="2019" name="Sci. Rep.">
        <title>Sulfobacillus thermotolerans: new insights into resistance and metabolic capacities of acidophilic chemolithotrophs.</title>
        <authorList>
            <person name="Panyushkina A.E."/>
            <person name="Babenko V.V."/>
            <person name="Nikitina A.S."/>
            <person name="Selezneva O.V."/>
            <person name="Tsaplina I.A."/>
            <person name="Letarova M.A."/>
            <person name="Kostryukova E.S."/>
            <person name="Letarov A.V."/>
        </authorList>
    </citation>
    <scope>NUCLEOTIDE SEQUENCE [LARGE SCALE GENOMIC DNA]</scope>
    <source>
        <strain evidence="8 9">Kr1</strain>
    </source>
</reference>
<dbReference type="Gene3D" id="3.40.50.1480">
    <property type="entry name" value="Adenosylhomocysteinase-like"/>
    <property type="match status" value="1"/>
</dbReference>
<dbReference type="PANTHER" id="PTHR23420:SF0">
    <property type="entry name" value="ADENOSYLHOMOCYSTEINASE"/>
    <property type="match status" value="1"/>
</dbReference>
<evidence type="ECO:0000256" key="3">
    <source>
        <dbReference type="ARBA" id="ARBA00023027"/>
    </source>
</evidence>
<evidence type="ECO:0000256" key="4">
    <source>
        <dbReference type="HAMAP-Rule" id="MF_00563"/>
    </source>
</evidence>
<comment type="similarity">
    <text evidence="1 4 6">Belongs to the adenosylhomocysteinase family.</text>
</comment>
<dbReference type="SUPFAM" id="SSF51735">
    <property type="entry name" value="NAD(P)-binding Rossmann-fold domains"/>
    <property type="match status" value="1"/>
</dbReference>
<feature type="binding site" evidence="4">
    <location>
        <begin position="212"/>
        <end position="217"/>
    </location>
    <ligand>
        <name>NAD(+)</name>
        <dbReference type="ChEBI" id="CHEBI:57540"/>
    </ligand>
</feature>
<keyword evidence="4" id="KW-0963">Cytoplasm</keyword>
<keyword evidence="9" id="KW-1185">Reference proteome</keyword>
<dbReference type="Proteomes" id="UP000325292">
    <property type="component" value="Chromosome"/>
</dbReference>
<dbReference type="Pfam" id="PF05221">
    <property type="entry name" value="AdoHcyase"/>
    <property type="match status" value="2"/>
</dbReference>
<evidence type="ECO:0000313" key="8">
    <source>
        <dbReference type="EMBL" id="AUW93670.1"/>
    </source>
</evidence>
<feature type="domain" description="S-adenosyl-L-homocysteine hydrolase NAD binding" evidence="7">
    <location>
        <begin position="183"/>
        <end position="345"/>
    </location>
</feature>
<dbReference type="PIRSF" id="PIRSF001109">
    <property type="entry name" value="Ad_hcy_hydrolase"/>
    <property type="match status" value="1"/>
</dbReference>
<comment type="caution">
    <text evidence="4">Lacks conserved residue(s) required for the propagation of feature annotation.</text>
</comment>
<evidence type="ECO:0000256" key="6">
    <source>
        <dbReference type="RuleBase" id="RU004166"/>
    </source>
</evidence>
<dbReference type="InterPro" id="IPR036291">
    <property type="entry name" value="NAD(P)-bd_dom_sf"/>
</dbReference>
<feature type="binding site" evidence="4">
    <location>
        <position position="183"/>
    </location>
    <ligand>
        <name>NAD(+)</name>
        <dbReference type="ChEBI" id="CHEBI:57540"/>
    </ligand>
</feature>
<organism evidence="8 9">
    <name type="scientific">Sulfobacillus thermotolerans</name>
    <dbReference type="NCBI Taxonomy" id="338644"/>
    <lineage>
        <taxon>Bacteria</taxon>
        <taxon>Bacillati</taxon>
        <taxon>Bacillota</taxon>
        <taxon>Clostridia</taxon>
        <taxon>Eubacteriales</taxon>
        <taxon>Clostridiales Family XVII. Incertae Sedis</taxon>
        <taxon>Sulfobacillus</taxon>
    </lineage>
</organism>
<comment type="function">
    <text evidence="4">May play a key role in the regulation of the intracellular concentration of adenosylhomocysteine.</text>
</comment>
<dbReference type="InterPro" id="IPR042172">
    <property type="entry name" value="Adenosylhomocyst_ase-like_sf"/>
</dbReference>
<dbReference type="NCBIfam" id="NF004005">
    <property type="entry name" value="PRK05476.2-3"/>
    <property type="match status" value="1"/>
</dbReference>
<dbReference type="CDD" id="cd00401">
    <property type="entry name" value="SAHH"/>
    <property type="match status" value="1"/>
</dbReference>
<comment type="pathway">
    <text evidence="4 5">Amino-acid biosynthesis; L-homocysteine biosynthesis; L-homocysteine from S-adenosyl-L-homocysteine: step 1/1.</text>
</comment>
<feature type="binding site" evidence="4">
    <location>
        <position position="270"/>
    </location>
    <ligand>
        <name>NAD(+)</name>
        <dbReference type="ChEBI" id="CHEBI:57540"/>
    </ligand>
</feature>
<dbReference type="SMART" id="SM00996">
    <property type="entry name" value="AdoHcyase"/>
    <property type="match status" value="1"/>
</dbReference>
<feature type="binding site" evidence="4">
    <location>
        <begin position="149"/>
        <end position="151"/>
    </location>
    <ligand>
        <name>NAD(+)</name>
        <dbReference type="ChEBI" id="CHEBI:57540"/>
    </ligand>
</feature>
<sequence>MSTIKDRALASDGHKKMDWVVGRMPVLGALRERYASEKPFTDQRIAISLHLEAKTAVLAELLHIGGATVSITSSNPLSTQDDVAAALAERGVTVHAFRGATDEEFDRLHQRVLDLEPTLIIDDGGELTDRLHSSRSSLADRVKGGAEETTTGVTRLRALAREGKLRYPMIAVNDADMKHLFDNQYGTGQSTWDGIMRTTNLLIAGTTVVVAGYGWCGRGVAERARGLGARVIVTEVNPVRANEALMDGHQVMTMDEAAGYGDFFVTVTGNRDVITPSHFAKMKTGAVLANAGHFDVEVDVKGLRAMAVETIPGRNANVEGFRLPSGQTVWLLAEGRLVNLAAGDGHPAEIMDLTFGLQALALEYLLSHPLSPGVYPVDPDVDQWVARIRLKALGIGIDTLTPEQQAYMASW</sequence>
<feature type="binding site" evidence="4">
    <location>
        <position position="182"/>
    </location>
    <ligand>
        <name>substrate</name>
    </ligand>
</feature>
<dbReference type="InterPro" id="IPR020082">
    <property type="entry name" value="S-Ado-L-homoCys_hydrolase_CS"/>
</dbReference>
<proteinExistence type="inferred from homology"/>
<dbReference type="PANTHER" id="PTHR23420">
    <property type="entry name" value="ADENOSYLHOMOCYSTEINASE"/>
    <property type="match status" value="1"/>
</dbReference>
<comment type="catalytic activity">
    <reaction evidence="4 5">
        <text>S-adenosyl-L-homocysteine + H2O = L-homocysteine + adenosine</text>
        <dbReference type="Rhea" id="RHEA:21708"/>
        <dbReference type="ChEBI" id="CHEBI:15377"/>
        <dbReference type="ChEBI" id="CHEBI:16335"/>
        <dbReference type="ChEBI" id="CHEBI:57856"/>
        <dbReference type="ChEBI" id="CHEBI:58199"/>
        <dbReference type="EC" id="3.13.2.1"/>
    </reaction>
</comment>
<accession>A0ABM6RQW3</accession>
<feature type="binding site" evidence="4">
    <location>
        <position position="123"/>
    </location>
    <ligand>
        <name>substrate</name>
    </ligand>
</feature>
<keyword evidence="4 5" id="KW-0378">Hydrolase</keyword>
<protein>
    <recommendedName>
        <fullName evidence="4">Adenosylhomocysteinase</fullName>
        <ecNumber evidence="4">3.13.2.1</ecNumber>
    </recommendedName>
    <alternativeName>
        <fullName evidence="4">S-adenosyl-L-homocysteine hydrolase</fullName>
        <shortName evidence="4">AdoHcyase</shortName>
    </alternativeName>
</protein>
<feature type="binding site" evidence="4">
    <location>
        <position position="339"/>
    </location>
    <ligand>
        <name>NAD(+)</name>
        <dbReference type="ChEBI" id="CHEBI:57540"/>
    </ligand>
</feature>
<keyword evidence="3 4" id="KW-0520">NAD</keyword>
<dbReference type="EC" id="3.13.2.1" evidence="4"/>
<feature type="binding site" evidence="4">
    <location>
        <begin position="291"/>
        <end position="293"/>
    </location>
    <ligand>
        <name>NAD(+)</name>
        <dbReference type="ChEBI" id="CHEBI:57540"/>
    </ligand>
</feature>
<dbReference type="EMBL" id="CP019454">
    <property type="protein sequence ID" value="AUW93670.1"/>
    <property type="molecule type" value="Genomic_DNA"/>
</dbReference>
<dbReference type="NCBIfam" id="TIGR00936">
    <property type="entry name" value="ahcY"/>
    <property type="match status" value="1"/>
</dbReference>
<dbReference type="InterPro" id="IPR000043">
    <property type="entry name" value="Adenosylhomocysteinase-like"/>
</dbReference>
<feature type="binding site" evidence="4">
    <location>
        <position position="148"/>
    </location>
    <ligand>
        <name>substrate</name>
    </ligand>
</feature>
<dbReference type="PROSITE" id="PS00738">
    <property type="entry name" value="ADOHCYASE_1"/>
    <property type="match status" value="1"/>
</dbReference>
<dbReference type="Pfam" id="PF00670">
    <property type="entry name" value="AdoHcyase_NAD"/>
    <property type="match status" value="1"/>
</dbReference>
<dbReference type="InterPro" id="IPR015878">
    <property type="entry name" value="Ado_hCys_hydrolase_NAD-bd"/>
</dbReference>
<comment type="subcellular location">
    <subcellularLocation>
        <location evidence="4">Cytoplasm</location>
    </subcellularLocation>
</comment>
<dbReference type="SMART" id="SM00997">
    <property type="entry name" value="AdoHcyase_NAD"/>
    <property type="match status" value="1"/>
</dbReference>
<evidence type="ECO:0000256" key="2">
    <source>
        <dbReference type="ARBA" id="ARBA00022563"/>
    </source>
</evidence>
<name>A0ABM6RQW3_9FIRM</name>
<feature type="binding site" evidence="4">
    <location>
        <position position="178"/>
    </location>
    <ligand>
        <name>substrate</name>
    </ligand>
</feature>
<keyword evidence="2 4" id="KW-0554">One-carbon metabolism</keyword>
<evidence type="ECO:0000256" key="1">
    <source>
        <dbReference type="ARBA" id="ARBA00007122"/>
    </source>
</evidence>
<dbReference type="HAMAP" id="MF_00563">
    <property type="entry name" value="AdoHcyase"/>
    <property type="match status" value="1"/>
</dbReference>
<evidence type="ECO:0000313" key="9">
    <source>
        <dbReference type="Proteomes" id="UP000325292"/>
    </source>
</evidence>
<dbReference type="Gene3D" id="3.40.50.720">
    <property type="entry name" value="NAD(P)-binding Rossmann-like Domain"/>
    <property type="match status" value="1"/>
</dbReference>
<feature type="binding site" evidence="4">
    <location>
        <position position="235"/>
    </location>
    <ligand>
        <name>NAD(+)</name>
        <dbReference type="ChEBI" id="CHEBI:57540"/>
    </ligand>
</feature>
<gene>
    <name evidence="4" type="primary">ahcY</name>
    <name evidence="8" type="ORF">BXT84_06720</name>
</gene>
<evidence type="ECO:0000256" key="5">
    <source>
        <dbReference type="RuleBase" id="RU000548"/>
    </source>
</evidence>
<evidence type="ECO:0000259" key="7">
    <source>
        <dbReference type="SMART" id="SM00997"/>
    </source>
</evidence>